<name>A0A0K9NKV3_ZOSMR</name>
<dbReference type="InterPro" id="IPR055412">
    <property type="entry name" value="UVB_sens_C"/>
</dbReference>
<dbReference type="Proteomes" id="UP000036987">
    <property type="component" value="Unassembled WGS sequence"/>
</dbReference>
<evidence type="ECO:0000259" key="3">
    <source>
        <dbReference type="Pfam" id="PF24160"/>
    </source>
</evidence>
<dbReference type="GO" id="GO:0009926">
    <property type="term" value="P:auxin polar transport"/>
    <property type="evidence" value="ECO:0000318"/>
    <property type="project" value="GO_Central"/>
</dbReference>
<evidence type="ECO:0000313" key="5">
    <source>
        <dbReference type="Proteomes" id="UP000036987"/>
    </source>
</evidence>
<dbReference type="Pfam" id="PF04884">
    <property type="entry name" value="UVB_sens_prot"/>
    <property type="match status" value="1"/>
</dbReference>
<dbReference type="STRING" id="29655.A0A0K9NKV3"/>
<gene>
    <name evidence="4" type="ORF">ZOSMA_88G00630</name>
</gene>
<protein>
    <recommendedName>
        <fullName evidence="6">Protein root UVB sensitive 2, chloroplastic</fullName>
    </recommendedName>
</protein>
<dbReference type="OrthoDB" id="364779at2759"/>
<comment type="similarity">
    <text evidence="1">Belongs to the RUS1 family.</text>
</comment>
<evidence type="ECO:0000313" key="4">
    <source>
        <dbReference type="EMBL" id="KMZ57243.1"/>
    </source>
</evidence>
<dbReference type="AlphaFoldDB" id="A0A0K9NKV3"/>
<evidence type="ECO:0000256" key="1">
    <source>
        <dbReference type="ARBA" id="ARBA00007558"/>
    </source>
</evidence>
<comment type="caution">
    <text evidence="4">The sequence shown here is derived from an EMBL/GenBank/DDBJ whole genome shotgun (WGS) entry which is preliminary data.</text>
</comment>
<evidence type="ECO:0000259" key="2">
    <source>
        <dbReference type="Pfam" id="PF04884"/>
    </source>
</evidence>
<dbReference type="EMBL" id="LFYR01002101">
    <property type="protein sequence ID" value="KMZ57243.1"/>
    <property type="molecule type" value="Genomic_DNA"/>
</dbReference>
<feature type="domain" description="Root UVB sensitive protein C-terminal" evidence="3">
    <location>
        <begin position="309"/>
        <end position="424"/>
    </location>
</feature>
<evidence type="ECO:0008006" key="6">
    <source>
        <dbReference type="Google" id="ProtNLM"/>
    </source>
</evidence>
<reference evidence="5" key="1">
    <citation type="journal article" date="2016" name="Nature">
        <title>The genome of the seagrass Zostera marina reveals angiosperm adaptation to the sea.</title>
        <authorList>
            <person name="Olsen J.L."/>
            <person name="Rouze P."/>
            <person name="Verhelst B."/>
            <person name="Lin Y.-C."/>
            <person name="Bayer T."/>
            <person name="Collen J."/>
            <person name="Dattolo E."/>
            <person name="De Paoli E."/>
            <person name="Dittami S."/>
            <person name="Maumus F."/>
            <person name="Michel G."/>
            <person name="Kersting A."/>
            <person name="Lauritano C."/>
            <person name="Lohaus R."/>
            <person name="Toepel M."/>
            <person name="Tonon T."/>
            <person name="Vanneste K."/>
            <person name="Amirebrahimi M."/>
            <person name="Brakel J."/>
            <person name="Bostroem C."/>
            <person name="Chovatia M."/>
            <person name="Grimwood J."/>
            <person name="Jenkins J.W."/>
            <person name="Jueterbock A."/>
            <person name="Mraz A."/>
            <person name="Stam W.T."/>
            <person name="Tice H."/>
            <person name="Bornberg-Bauer E."/>
            <person name="Green P.J."/>
            <person name="Pearson G.A."/>
            <person name="Procaccini G."/>
            <person name="Duarte C.M."/>
            <person name="Schmutz J."/>
            <person name="Reusch T.B.H."/>
            <person name="Van de Peer Y."/>
        </authorList>
    </citation>
    <scope>NUCLEOTIDE SEQUENCE [LARGE SCALE GENOMIC DNA]</scope>
    <source>
        <strain evidence="5">cv. Finnish</strain>
    </source>
</reference>
<accession>A0A0K9NKV3</accession>
<dbReference type="PANTHER" id="PTHR12770">
    <property type="entry name" value="RUS1 FAMILY PROTEIN C16ORF58"/>
    <property type="match status" value="1"/>
</dbReference>
<proteinExistence type="inferred from homology"/>
<organism evidence="4 5">
    <name type="scientific">Zostera marina</name>
    <name type="common">Eelgrass</name>
    <dbReference type="NCBI Taxonomy" id="29655"/>
    <lineage>
        <taxon>Eukaryota</taxon>
        <taxon>Viridiplantae</taxon>
        <taxon>Streptophyta</taxon>
        <taxon>Embryophyta</taxon>
        <taxon>Tracheophyta</taxon>
        <taxon>Spermatophyta</taxon>
        <taxon>Magnoliopsida</taxon>
        <taxon>Liliopsida</taxon>
        <taxon>Zosteraceae</taxon>
        <taxon>Zostera</taxon>
    </lineage>
</organism>
<dbReference type="GO" id="GO:0010224">
    <property type="term" value="P:response to UV-B"/>
    <property type="evidence" value="ECO:0000318"/>
    <property type="project" value="GO_Central"/>
</dbReference>
<sequence>MFAILGKIGWQKFSDDEARSPPPDFWFESYDSVCRQCRFDCDGVLKVKSVQDVRAVVHRVLEPFINKFFPAGYPHSVSEGYLTYSQFRALQHFSSAALSVLSTQSLLFAAGLRPTPAQATAVSWVLKDGMQHAGKLICSSLGARMDSEPKSWRILADVLYDTGTGLEVLSPLCPHLFLQMAGLGNFAKGMAVVAARATRLPIYSSFAREKNLSDLFAKGEAISTVFNVLGLGVGIHLASTVCASIQGKLIAAPLLSAVHIYSVAQEMRATPVNTLNPQRVAMIIADFLKHGQVSSPVDLRYREDLIFPGRIVEDAGNVKVGRPLHKVVKKPSKLKELRQIFGHEKFFLFSDGSKWTDLVLEHNATGEDALKGWLVAAYCAEIEKSSDELGSPAVLNAAFAKTENVFPEFLSHVKTQGWHTDRFLDGTGSRFAYCSGL</sequence>
<keyword evidence="5" id="KW-1185">Reference proteome</keyword>
<dbReference type="Pfam" id="PF24160">
    <property type="entry name" value="UVB_sens_C"/>
    <property type="match status" value="1"/>
</dbReference>
<dbReference type="OMA" id="EPWVEIS"/>
<dbReference type="PANTHER" id="PTHR12770:SF5">
    <property type="entry name" value="PROTEIN ROOT UVB SENSITIVE 2, CHLOROPLASTIC"/>
    <property type="match status" value="1"/>
</dbReference>
<dbReference type="InterPro" id="IPR006968">
    <property type="entry name" value="RUS_fam"/>
</dbReference>
<dbReference type="InterPro" id="IPR054549">
    <property type="entry name" value="UVB_sens_RUS_dom"/>
</dbReference>
<feature type="domain" description="Protein root UVB sensitive/RUS" evidence="2">
    <location>
        <begin position="58"/>
        <end position="290"/>
    </location>
</feature>